<dbReference type="Proteomes" id="UP000240009">
    <property type="component" value="Unassembled WGS sequence"/>
</dbReference>
<proteinExistence type="predicted"/>
<protein>
    <submittedName>
        <fullName evidence="1">Uncharacterized protein</fullName>
    </submittedName>
</protein>
<evidence type="ECO:0000313" key="1">
    <source>
        <dbReference type="EMBL" id="PQO40778.1"/>
    </source>
</evidence>
<name>A0A2S8G8K4_9BACT</name>
<sequence>MSDQSPFDRVLAHRQFSAEAFNTAWDLIDKTDRTPEEDIAMLCRAAASLWHWNQRSDMNSQSRSVGYWQLSRVFALLSEGGMAMRCGELCLKYSKGTPPFYEAYAYEALARASVISGDSAAAIRYLAAAQKLVDRIEEPSSREMIMADLQSIRA</sequence>
<dbReference type="RefSeq" id="WP_105349685.1">
    <property type="nucleotide sequence ID" value="NZ_PUIA01000010.1"/>
</dbReference>
<dbReference type="AlphaFoldDB" id="A0A2S8G8K4"/>
<comment type="caution">
    <text evidence="1">The sequence shown here is derived from an EMBL/GenBank/DDBJ whole genome shotgun (WGS) entry which is preliminary data.</text>
</comment>
<gene>
    <name evidence="1" type="ORF">C5Y96_00985</name>
</gene>
<organism evidence="1 2">
    <name type="scientific">Blastopirellula marina</name>
    <dbReference type="NCBI Taxonomy" id="124"/>
    <lineage>
        <taxon>Bacteria</taxon>
        <taxon>Pseudomonadati</taxon>
        <taxon>Planctomycetota</taxon>
        <taxon>Planctomycetia</taxon>
        <taxon>Pirellulales</taxon>
        <taxon>Pirellulaceae</taxon>
        <taxon>Blastopirellula</taxon>
    </lineage>
</organism>
<dbReference type="EMBL" id="PUIA01000010">
    <property type="protein sequence ID" value="PQO40778.1"/>
    <property type="molecule type" value="Genomic_DNA"/>
</dbReference>
<accession>A0A2S8G8K4</accession>
<evidence type="ECO:0000313" key="2">
    <source>
        <dbReference type="Proteomes" id="UP000240009"/>
    </source>
</evidence>
<reference evidence="1 2" key="1">
    <citation type="submission" date="2018-02" db="EMBL/GenBank/DDBJ databases">
        <title>Comparative genomes isolates from brazilian mangrove.</title>
        <authorList>
            <person name="Araujo J.E."/>
            <person name="Taketani R.G."/>
            <person name="Silva M.C.P."/>
            <person name="Loureco M.V."/>
            <person name="Andreote F.D."/>
        </authorList>
    </citation>
    <scope>NUCLEOTIDE SEQUENCE [LARGE SCALE GENOMIC DNA]</scope>
    <source>
        <strain evidence="1 2">HEX-2 MGV</strain>
    </source>
</reference>
<dbReference type="OrthoDB" id="215178at2"/>